<name>A0A366I7C0_9GAMM</name>
<evidence type="ECO:0000313" key="1">
    <source>
        <dbReference type="EMBL" id="RBP64868.1"/>
    </source>
</evidence>
<organism evidence="1 2">
    <name type="scientific">Brenneria salicis ATCC 15712 = DSM 30166</name>
    <dbReference type="NCBI Taxonomy" id="714314"/>
    <lineage>
        <taxon>Bacteria</taxon>
        <taxon>Pseudomonadati</taxon>
        <taxon>Pseudomonadota</taxon>
        <taxon>Gammaproteobacteria</taxon>
        <taxon>Enterobacterales</taxon>
        <taxon>Pectobacteriaceae</taxon>
        <taxon>Brenneria</taxon>
    </lineage>
</organism>
<evidence type="ECO:0000313" key="2">
    <source>
        <dbReference type="Proteomes" id="UP000253046"/>
    </source>
</evidence>
<protein>
    <submittedName>
        <fullName evidence="1">Uncharacterized protein</fullName>
    </submittedName>
</protein>
<gene>
    <name evidence="1" type="ORF">DES54_10693</name>
</gene>
<dbReference type="EMBL" id="QNRY01000006">
    <property type="protein sequence ID" value="RBP64868.1"/>
    <property type="molecule type" value="Genomic_DNA"/>
</dbReference>
<accession>A0A366I7C0</accession>
<dbReference type="RefSeq" id="WP_240634934.1">
    <property type="nucleotide sequence ID" value="NZ_AGJP01000001.1"/>
</dbReference>
<sequence>MNAITKDQWAKIGEELQSYFVSVEFKYQDTVITVHRERSGESRTVLSVYFDGKICLGWGFESLDSYNPITKLFWCEKKQRYYSPKRVAEIEKAFGKRAAKKYYPKLHESKSYRTPCFSSSTSLIRQFKKVDGLSWISETIKDTADAN</sequence>
<comment type="caution">
    <text evidence="1">The sequence shown here is derived from an EMBL/GenBank/DDBJ whole genome shotgun (WGS) entry which is preliminary data.</text>
</comment>
<dbReference type="Proteomes" id="UP000253046">
    <property type="component" value="Unassembled WGS sequence"/>
</dbReference>
<dbReference type="AlphaFoldDB" id="A0A366I7C0"/>
<proteinExistence type="predicted"/>
<reference evidence="1 2" key="1">
    <citation type="submission" date="2018-06" db="EMBL/GenBank/DDBJ databases">
        <title>Genomic Encyclopedia of Type Strains, Phase IV (KMG-IV): sequencing the most valuable type-strain genomes for metagenomic binning, comparative biology and taxonomic classification.</title>
        <authorList>
            <person name="Goeker M."/>
        </authorList>
    </citation>
    <scope>NUCLEOTIDE SEQUENCE [LARGE SCALE GENOMIC DNA]</scope>
    <source>
        <strain evidence="1 2">DSM 30166</strain>
    </source>
</reference>
<keyword evidence="2" id="KW-1185">Reference proteome</keyword>